<evidence type="ECO:0000313" key="1">
    <source>
        <dbReference type="EMBL" id="MDM7855048.1"/>
    </source>
</evidence>
<dbReference type="Proteomes" id="UP001529338">
    <property type="component" value="Unassembled WGS sequence"/>
</dbReference>
<proteinExistence type="predicted"/>
<name>A0ABT7SFU5_9CELL</name>
<accession>A0ABT7SFU5</accession>
<dbReference type="RefSeq" id="WP_289454858.1">
    <property type="nucleotide sequence ID" value="NZ_JAUCGQ010000001.1"/>
</dbReference>
<keyword evidence="2" id="KW-1185">Reference proteome</keyword>
<gene>
    <name evidence="1" type="ORF">QRT04_08905</name>
</gene>
<evidence type="ECO:0000313" key="2">
    <source>
        <dbReference type="Proteomes" id="UP001529338"/>
    </source>
</evidence>
<organism evidence="1 2">
    <name type="scientific">Cellulomonas alba</name>
    <dbReference type="NCBI Taxonomy" id="3053467"/>
    <lineage>
        <taxon>Bacteria</taxon>
        <taxon>Bacillati</taxon>
        <taxon>Actinomycetota</taxon>
        <taxon>Actinomycetes</taxon>
        <taxon>Micrococcales</taxon>
        <taxon>Cellulomonadaceae</taxon>
        <taxon>Cellulomonas</taxon>
    </lineage>
</organism>
<sequence length="260" mass="26800">MTTTAESAAAALDAIDLSGIEEHPALSDTLAVAAGGASDQQDDTASATVVGNSLVSFSAYVSAQHKDDLNNSLALAQLSGVKAGHVPTSDPIGYYTYVTTLLQQIGYTAQAIDFGSYQTKTATVEIDQVVLEILGAIIAPAELGIVEAAVNALKGSADDSGAPWAIYSSSSTSNNAGTFSVGLANETNGSVALQLGAFAFTGTADTTKFLWMTYSSTSVSIQDGSTSLSLNDAVYSKVRKEVQKKLGEHAKNYIANLPDL</sequence>
<dbReference type="EMBL" id="JAUCGQ010000001">
    <property type="protein sequence ID" value="MDM7855048.1"/>
    <property type="molecule type" value="Genomic_DNA"/>
</dbReference>
<protein>
    <submittedName>
        <fullName evidence="1">Uncharacterized protein</fullName>
    </submittedName>
</protein>
<reference evidence="1 2" key="1">
    <citation type="submission" date="2023-06" db="EMBL/GenBank/DDBJ databases">
        <title>Cellulomonas sp. MW4 Whole genome sequence.</title>
        <authorList>
            <person name="Park S."/>
        </authorList>
    </citation>
    <scope>NUCLEOTIDE SEQUENCE [LARGE SCALE GENOMIC DNA]</scope>
    <source>
        <strain evidence="1 2">MW4</strain>
    </source>
</reference>
<comment type="caution">
    <text evidence="1">The sequence shown here is derived from an EMBL/GenBank/DDBJ whole genome shotgun (WGS) entry which is preliminary data.</text>
</comment>